<proteinExistence type="predicted"/>
<sequence>MKHLIKRKLRNSKFFILRMKTEIVLIIALLAFFALAIKTNNYLQNKLKDKYEIRANYSAD</sequence>
<organism evidence="1">
    <name type="scientific">uncultured Caudovirales phage</name>
    <dbReference type="NCBI Taxonomy" id="2100421"/>
    <lineage>
        <taxon>Viruses</taxon>
        <taxon>Duplodnaviria</taxon>
        <taxon>Heunggongvirae</taxon>
        <taxon>Uroviricota</taxon>
        <taxon>Caudoviricetes</taxon>
        <taxon>Peduoviridae</taxon>
        <taxon>Maltschvirus</taxon>
        <taxon>Maltschvirus maltsch</taxon>
    </lineage>
</organism>
<reference evidence="1" key="1">
    <citation type="submission" date="2020-04" db="EMBL/GenBank/DDBJ databases">
        <authorList>
            <person name="Chiriac C."/>
            <person name="Salcher M."/>
            <person name="Ghai R."/>
            <person name="Kavagutti S V."/>
        </authorList>
    </citation>
    <scope>NUCLEOTIDE SEQUENCE</scope>
</reference>
<accession>A0A6J5LRM4</accession>
<name>A0A6J5LRM4_9CAUD</name>
<protein>
    <submittedName>
        <fullName evidence="1">Uncharacterized protein</fullName>
    </submittedName>
</protein>
<dbReference type="EMBL" id="LR796304">
    <property type="protein sequence ID" value="CAB4135697.1"/>
    <property type="molecule type" value="Genomic_DNA"/>
</dbReference>
<evidence type="ECO:0000313" key="1">
    <source>
        <dbReference type="EMBL" id="CAB4135697.1"/>
    </source>
</evidence>
<gene>
    <name evidence="1" type="ORF">UFOVP286_11</name>
</gene>